<evidence type="ECO:0000313" key="1">
    <source>
        <dbReference type="EMBL" id="KZD94826.1"/>
    </source>
</evidence>
<accession>A0AAP1H9V5</accession>
<name>A0AAP1H9V5_BACIU</name>
<gene>
    <name evidence="1" type="ORF">B4122_0583</name>
</gene>
<dbReference type="EMBL" id="LJZV01000002">
    <property type="protein sequence ID" value="KZD94826.1"/>
    <property type="molecule type" value="Genomic_DNA"/>
</dbReference>
<organism evidence="1 2">
    <name type="scientific">Bacillus subtilis</name>
    <dbReference type="NCBI Taxonomy" id="1423"/>
    <lineage>
        <taxon>Bacteria</taxon>
        <taxon>Bacillati</taxon>
        <taxon>Bacillota</taxon>
        <taxon>Bacilli</taxon>
        <taxon>Bacillales</taxon>
        <taxon>Bacillaceae</taxon>
        <taxon>Bacillus</taxon>
    </lineage>
</organism>
<proteinExistence type="predicted"/>
<dbReference type="Proteomes" id="UP000076442">
    <property type="component" value="Unassembled WGS sequence"/>
</dbReference>
<reference evidence="1 2" key="1">
    <citation type="submission" date="2015-09" db="EMBL/GenBank/DDBJ databases">
        <title>Spore heat resistance.</title>
        <authorList>
            <person name="Boekhorst J."/>
            <person name="Berendsen E.M."/>
            <person name="Wells-Bennik M.H."/>
            <person name="Kuipers O.P."/>
        </authorList>
    </citation>
    <scope>NUCLEOTIDE SEQUENCE [LARGE SCALE GENOMIC DNA]</scope>
    <source>
        <strain evidence="1 2">B4122</strain>
    </source>
</reference>
<protein>
    <submittedName>
        <fullName evidence="1">Uncharacterized protein</fullName>
    </submittedName>
</protein>
<dbReference type="AlphaFoldDB" id="A0AAP1H9V5"/>
<evidence type="ECO:0000313" key="2">
    <source>
        <dbReference type="Proteomes" id="UP000076442"/>
    </source>
</evidence>
<comment type="caution">
    <text evidence="1">The sequence shown here is derived from an EMBL/GenBank/DDBJ whole genome shotgun (WGS) entry which is preliminary data.</text>
</comment>
<sequence>MTNAHMCERNLKGTYRLFMKAFYFFGPLCLNMAKEDVGYKLSGNAAKDAAIRLW</sequence>